<protein>
    <submittedName>
        <fullName evidence="4">Uncharacterized protein (TIGR01777 family)</fullName>
    </submittedName>
</protein>
<evidence type="ECO:0000259" key="3">
    <source>
        <dbReference type="Pfam" id="PF08338"/>
    </source>
</evidence>
<dbReference type="RefSeq" id="WP_210048916.1">
    <property type="nucleotide sequence ID" value="NZ_JAGINX010000001.1"/>
</dbReference>
<comment type="similarity">
    <text evidence="1">Belongs to the NAD(P)-dependent epimerase/dehydratase family. SDR39U1 subfamily.</text>
</comment>
<dbReference type="Pfam" id="PF01370">
    <property type="entry name" value="Epimerase"/>
    <property type="match status" value="1"/>
</dbReference>
<keyword evidence="5" id="KW-1185">Reference proteome</keyword>
<sequence>MPVFEHQSHLPFSREDVFAWYSRPGALVRLHPPFAGEVKQEPSHGLEEDSRSTLGINLPGIWGTSLTALSGLIGSQLSVPLRTQLTWHARHTDFSPGRGFSDDMVSGPAAQWFHERQFSDEGDGTLLSEQVHYELPLPRRTPSAVSAAVTSRFEAELRRIFDYRARQTVEELAFHQSHGTLVSSGSAAGAQLVPPVRVAAVSGASGLVGRQVCALLGGAGIEVRPMVRGSSAGVQSSAGAQDQRVIEWDPAAQELDPDDFADVDAVIHLAGHPLAGRFTDKHKHQVRSSRVQGTDLIARALAHAESLDSRGRVLVSGSAVGFYGARPADRTHQQQLLTEDLPAGTDFLADVCREWEQATAPAHRAGVRVATVRTGIVQSPAGGVLQQMLPLFAVGMGGPLGDDQWQSWISIDDIASLIVHAALEPSVEGPVNGVAPEPVIAGEYARTLGDVLHRPSAIPVPAFGPTLLLGRQGARELAMADQRASAEHARSTGYGFRHTTLAAALRHVLGR</sequence>
<feature type="domain" description="DUF1731" evidence="3">
    <location>
        <begin position="460"/>
        <end position="508"/>
    </location>
</feature>
<accession>A0ABS4T259</accession>
<dbReference type="InterPro" id="IPR036291">
    <property type="entry name" value="NAD(P)-bd_dom_sf"/>
</dbReference>
<dbReference type="SUPFAM" id="SSF55961">
    <property type="entry name" value="Bet v1-like"/>
    <property type="match status" value="1"/>
</dbReference>
<dbReference type="NCBIfam" id="TIGR01777">
    <property type="entry name" value="yfcH"/>
    <property type="match status" value="1"/>
</dbReference>
<reference evidence="4 5" key="1">
    <citation type="submission" date="2021-03" db="EMBL/GenBank/DDBJ databases">
        <title>Sequencing the genomes of 1000 actinobacteria strains.</title>
        <authorList>
            <person name="Klenk H.-P."/>
        </authorList>
    </citation>
    <scope>NUCLEOTIDE SEQUENCE [LARGE SCALE GENOMIC DNA]</scope>
    <source>
        <strain evidence="4 5">DSM 12544</strain>
    </source>
</reference>
<evidence type="ECO:0000256" key="1">
    <source>
        <dbReference type="ARBA" id="ARBA00009353"/>
    </source>
</evidence>
<feature type="domain" description="NAD-dependent epimerase/dehydratase" evidence="2">
    <location>
        <begin position="200"/>
        <end position="426"/>
    </location>
</feature>
<dbReference type="InterPro" id="IPR001509">
    <property type="entry name" value="Epimerase_deHydtase"/>
</dbReference>
<comment type="caution">
    <text evidence="4">The sequence shown here is derived from an EMBL/GenBank/DDBJ whole genome shotgun (WGS) entry which is preliminary data.</text>
</comment>
<evidence type="ECO:0000313" key="4">
    <source>
        <dbReference type="EMBL" id="MBP2318535.1"/>
    </source>
</evidence>
<evidence type="ECO:0000259" key="2">
    <source>
        <dbReference type="Pfam" id="PF01370"/>
    </source>
</evidence>
<name>A0ABS4T259_9MICC</name>
<proteinExistence type="inferred from homology"/>
<dbReference type="Proteomes" id="UP001519331">
    <property type="component" value="Unassembled WGS sequence"/>
</dbReference>
<organism evidence="4 5">
    <name type="scientific">Nesterenkonia lacusekhoensis</name>
    <dbReference type="NCBI Taxonomy" id="150832"/>
    <lineage>
        <taxon>Bacteria</taxon>
        <taxon>Bacillati</taxon>
        <taxon>Actinomycetota</taxon>
        <taxon>Actinomycetes</taxon>
        <taxon>Micrococcales</taxon>
        <taxon>Micrococcaceae</taxon>
        <taxon>Nesterenkonia</taxon>
    </lineage>
</organism>
<dbReference type="PANTHER" id="PTHR11092:SF0">
    <property type="entry name" value="EPIMERASE FAMILY PROTEIN SDR39U1"/>
    <property type="match status" value="1"/>
</dbReference>
<evidence type="ECO:0000313" key="5">
    <source>
        <dbReference type="Proteomes" id="UP001519331"/>
    </source>
</evidence>
<dbReference type="Gene3D" id="3.30.530.20">
    <property type="match status" value="1"/>
</dbReference>
<dbReference type="Gene3D" id="3.40.50.720">
    <property type="entry name" value="NAD(P)-binding Rossmann-like Domain"/>
    <property type="match status" value="1"/>
</dbReference>
<dbReference type="CDD" id="cd07820">
    <property type="entry name" value="SRPBCC_3"/>
    <property type="match status" value="1"/>
</dbReference>
<dbReference type="EMBL" id="JAGINX010000001">
    <property type="protein sequence ID" value="MBP2318535.1"/>
    <property type="molecule type" value="Genomic_DNA"/>
</dbReference>
<dbReference type="PANTHER" id="PTHR11092">
    <property type="entry name" value="SUGAR NUCLEOTIDE EPIMERASE RELATED"/>
    <property type="match status" value="1"/>
</dbReference>
<dbReference type="InterPro" id="IPR013549">
    <property type="entry name" value="DUF1731"/>
</dbReference>
<dbReference type="InterPro" id="IPR023393">
    <property type="entry name" value="START-like_dom_sf"/>
</dbReference>
<dbReference type="InterPro" id="IPR010099">
    <property type="entry name" value="SDR39U1"/>
</dbReference>
<dbReference type="Pfam" id="PF08338">
    <property type="entry name" value="DUF1731"/>
    <property type="match status" value="1"/>
</dbReference>
<gene>
    <name evidence="4" type="ORF">JOF45_001554</name>
</gene>
<dbReference type="SUPFAM" id="SSF51735">
    <property type="entry name" value="NAD(P)-binding Rossmann-fold domains"/>
    <property type="match status" value="1"/>
</dbReference>